<dbReference type="OrthoDB" id="72189at2759"/>
<name>A0A8K1CLY7_PYTOL</name>
<dbReference type="AlphaFoldDB" id="A0A8K1CLY7"/>
<dbReference type="EMBL" id="SPLM01000037">
    <property type="protein sequence ID" value="TMW65494.1"/>
    <property type="molecule type" value="Genomic_DNA"/>
</dbReference>
<proteinExistence type="predicted"/>
<evidence type="ECO:0000313" key="3">
    <source>
        <dbReference type="Proteomes" id="UP000794436"/>
    </source>
</evidence>
<organism evidence="2 3">
    <name type="scientific">Pythium oligandrum</name>
    <name type="common">Mycoparasitic fungus</name>
    <dbReference type="NCBI Taxonomy" id="41045"/>
    <lineage>
        <taxon>Eukaryota</taxon>
        <taxon>Sar</taxon>
        <taxon>Stramenopiles</taxon>
        <taxon>Oomycota</taxon>
        <taxon>Peronosporomycetes</taxon>
        <taxon>Pythiales</taxon>
        <taxon>Pythiaceae</taxon>
        <taxon>Pythium</taxon>
    </lineage>
</organism>
<keyword evidence="3" id="KW-1185">Reference proteome</keyword>
<evidence type="ECO:0000313" key="2">
    <source>
        <dbReference type="EMBL" id="TMW65494.1"/>
    </source>
</evidence>
<feature type="region of interest" description="Disordered" evidence="1">
    <location>
        <begin position="1"/>
        <end position="22"/>
    </location>
</feature>
<evidence type="ECO:0000256" key="1">
    <source>
        <dbReference type="SAM" id="MobiDB-lite"/>
    </source>
</evidence>
<dbReference type="Proteomes" id="UP000794436">
    <property type="component" value="Unassembled WGS sequence"/>
</dbReference>
<gene>
    <name evidence="2" type="ORF">Poli38472_008136</name>
</gene>
<comment type="caution">
    <text evidence="2">The sequence shown here is derived from an EMBL/GenBank/DDBJ whole genome shotgun (WGS) entry which is preliminary data.</text>
</comment>
<sequence>MSSCCESGHSHTHEHEHDDLDLMNDPTLASCCEKDERAYRKAMELKRVLTAQDPTSQNVRVRQQIVQEPPKEVAITTSAATQAANAAALADRLREIAVAQEDSDDDSDFELDDDLDEVFAARRQELAAQFEQALKNAADGYGILLETDLKSLLDELKSSPQVPRVALVRSSRLDEGEVREMLKEMLTVAKRYVGTKFYSIVTNSSRDDDAIRQLRLSSAHNLVAFRVGQRVDATPIQEKDFQASASILWEARLIPWLTMCNVLETSRQDTQRQPATQRSVEKSSSADEEPVFDCGKEGCRIRFAYEHEHVGASQESKNAISAWRQD</sequence>
<reference evidence="2" key="1">
    <citation type="submission" date="2019-03" db="EMBL/GenBank/DDBJ databases">
        <title>Long read genome sequence of the mycoparasitic Pythium oligandrum ATCC 38472 isolated from sugarbeet rhizosphere.</title>
        <authorList>
            <person name="Gaulin E."/>
        </authorList>
    </citation>
    <scope>NUCLEOTIDE SEQUENCE</scope>
    <source>
        <strain evidence="2">ATCC 38472_TT</strain>
    </source>
</reference>
<feature type="compositionally biased region" description="Basic and acidic residues" evidence="1">
    <location>
        <begin position="8"/>
        <end position="20"/>
    </location>
</feature>
<protein>
    <submittedName>
        <fullName evidence="2">Uncharacterized protein</fullName>
    </submittedName>
</protein>
<feature type="region of interest" description="Disordered" evidence="1">
    <location>
        <begin position="267"/>
        <end position="292"/>
    </location>
</feature>
<accession>A0A8K1CLY7</accession>